<keyword evidence="2" id="KW-0597">Phosphoprotein</keyword>
<reference evidence="6 7" key="1">
    <citation type="submission" date="2024-09" db="EMBL/GenBank/DDBJ databases">
        <title>The Natural Products Discovery Center: Release of the First 8490 Sequenced Strains for Exploring Actinobacteria Biosynthetic Diversity.</title>
        <authorList>
            <person name="Kalkreuter E."/>
            <person name="Kautsar S.A."/>
            <person name="Yang D."/>
            <person name="Bader C.D."/>
            <person name="Teijaro C.N."/>
            <person name="Fluegel L."/>
            <person name="Davis C.M."/>
            <person name="Simpson J.R."/>
            <person name="Lauterbach L."/>
            <person name="Steele A.D."/>
            <person name="Gui C."/>
            <person name="Meng S."/>
            <person name="Li G."/>
            <person name="Viehrig K."/>
            <person name="Ye F."/>
            <person name="Su P."/>
            <person name="Kiefer A.F."/>
            <person name="Nichols A."/>
            <person name="Cepeda A.J."/>
            <person name="Yan W."/>
            <person name="Fan B."/>
            <person name="Jiang Y."/>
            <person name="Adhikari A."/>
            <person name="Zheng C.-J."/>
            <person name="Schuster L."/>
            <person name="Cowan T.M."/>
            <person name="Smanski M.J."/>
            <person name="Chevrette M.G."/>
            <person name="De Carvalho L.P.S."/>
            <person name="Shen B."/>
        </authorList>
    </citation>
    <scope>NUCLEOTIDE SEQUENCE [LARGE SCALE GENOMIC DNA]</scope>
    <source>
        <strain evidence="6 7">NPDC058328</strain>
    </source>
</reference>
<name>A0ABW6QJ91_9ACTN</name>
<evidence type="ECO:0000313" key="6">
    <source>
        <dbReference type="EMBL" id="MFF1279105.1"/>
    </source>
</evidence>
<evidence type="ECO:0000256" key="1">
    <source>
        <dbReference type="ARBA" id="ARBA00022450"/>
    </source>
</evidence>
<dbReference type="EMBL" id="JBHVZQ010000096">
    <property type="protein sequence ID" value="MFF1279105.1"/>
    <property type="molecule type" value="Genomic_DNA"/>
</dbReference>
<evidence type="ECO:0000256" key="3">
    <source>
        <dbReference type="ARBA" id="ARBA00022679"/>
    </source>
</evidence>
<dbReference type="InterPro" id="IPR057326">
    <property type="entry name" value="KR_dom"/>
</dbReference>
<dbReference type="InterPro" id="IPR042104">
    <property type="entry name" value="PKS_dehydratase_sf"/>
</dbReference>
<organism evidence="6 7">
    <name type="scientific">Streptomyces marokkonensis</name>
    <dbReference type="NCBI Taxonomy" id="324855"/>
    <lineage>
        <taxon>Bacteria</taxon>
        <taxon>Bacillati</taxon>
        <taxon>Actinomycetota</taxon>
        <taxon>Actinomycetes</taxon>
        <taxon>Kitasatosporales</taxon>
        <taxon>Streptomycetaceae</taxon>
        <taxon>Streptomyces</taxon>
    </lineage>
</organism>
<dbReference type="Gene3D" id="1.10.1200.10">
    <property type="entry name" value="ACP-like"/>
    <property type="match status" value="1"/>
</dbReference>
<dbReference type="InterPro" id="IPR036736">
    <property type="entry name" value="ACP-like_sf"/>
</dbReference>
<keyword evidence="4" id="KW-0511">Multifunctional enzyme</keyword>
<dbReference type="CDD" id="cd08956">
    <property type="entry name" value="KR_3_FAS_SDR_x"/>
    <property type="match status" value="1"/>
</dbReference>
<dbReference type="SMART" id="SM00822">
    <property type="entry name" value="PKS_KR"/>
    <property type="match status" value="1"/>
</dbReference>
<dbReference type="PROSITE" id="PS00012">
    <property type="entry name" value="PHOSPHOPANTETHEINE"/>
    <property type="match status" value="1"/>
</dbReference>
<keyword evidence="7" id="KW-1185">Reference proteome</keyword>
<keyword evidence="1" id="KW-0596">Phosphopantetheine</keyword>
<dbReference type="Gene3D" id="3.10.129.110">
    <property type="entry name" value="Polyketide synthase dehydratase"/>
    <property type="match status" value="1"/>
</dbReference>
<dbReference type="Pfam" id="PF21089">
    <property type="entry name" value="PKS_DH_N"/>
    <property type="match status" value="1"/>
</dbReference>
<proteinExistence type="predicted"/>
<feature type="domain" description="Carrier" evidence="5">
    <location>
        <begin position="812"/>
        <end position="887"/>
    </location>
</feature>
<dbReference type="InterPro" id="IPR036291">
    <property type="entry name" value="NAD(P)-bd_dom_sf"/>
</dbReference>
<dbReference type="InterPro" id="IPR009081">
    <property type="entry name" value="PP-bd_ACP"/>
</dbReference>
<comment type="caution">
    <text evidence="6">The sequence shown here is derived from an EMBL/GenBank/DDBJ whole genome shotgun (WGS) entry which is preliminary data.</text>
</comment>
<dbReference type="PROSITE" id="PS50075">
    <property type="entry name" value="CARRIER"/>
    <property type="match status" value="1"/>
</dbReference>
<dbReference type="PANTHER" id="PTHR43775:SF51">
    <property type="entry name" value="INACTIVE PHENOLPHTHIOCEROL SYNTHESIS POLYKETIDE SYNTHASE TYPE I PKS1-RELATED"/>
    <property type="match status" value="1"/>
</dbReference>
<dbReference type="Pfam" id="PF00550">
    <property type="entry name" value="PP-binding"/>
    <property type="match status" value="1"/>
</dbReference>
<dbReference type="Proteomes" id="UP001601627">
    <property type="component" value="Unassembled WGS sequence"/>
</dbReference>
<evidence type="ECO:0000259" key="5">
    <source>
        <dbReference type="PROSITE" id="PS50075"/>
    </source>
</evidence>
<dbReference type="Pfam" id="PF08659">
    <property type="entry name" value="KR"/>
    <property type="match status" value="1"/>
</dbReference>
<dbReference type="InterPro" id="IPR013968">
    <property type="entry name" value="PKS_KR"/>
</dbReference>
<dbReference type="InterPro" id="IPR020807">
    <property type="entry name" value="PKS_DH"/>
</dbReference>
<dbReference type="SMART" id="SM00826">
    <property type="entry name" value="PKS_DH"/>
    <property type="match status" value="1"/>
</dbReference>
<dbReference type="Gene3D" id="3.40.50.720">
    <property type="entry name" value="NAD(P)-binding Rossmann-like Domain"/>
    <property type="match status" value="1"/>
</dbReference>
<sequence>NGIPLRPTPGTIHPDLPTYPFQGTHHWLTPSASTARGTSGLGTVAASHPLLGTAVELPGTETVVFTGRLSAGAHPWLAGEHPGAARPDLDWLLAELALAAGEQLGLGRLLTLTPQAPLVTPASGSLQIRVTVGEGTGSGARTVSVHSRRSEEVLGLPWICHATGELAVAADRPDWDLEAWPPADATAVPGSELAVGGAPVHAAVRGVWRRGTELFAEIALPDELREEARRFGLHPVPAGALLGLVGVKGVLPEAAPLRRAGVWQEVSLYASGASVLRARISPRPDGSVALAAADATGSPVLSTACLRPEPVPHGVLRATGVAQQDSLFGIEWTETGTRHLTADTGTAWAVVGEDPARARSSLMTAGRYAEAYPDLAALTAAVEAGRAVPDVVVVPFLREAGELSGRELVDAVHATTARALETARAWVTTPAYDRSRLVFLTRGAVAAVTGPDDVSPVDLAVAAVWGLVRSAQSEYPGRFVLVDTDLAKPTWRALDRVVSSAEPQWALRGRTARVPRMTRLAPAGALPALTVGPDSTVLVTGGTGTLGSAVARHLVTEHGVSDLLLTSRQGLDAPGAAALEAELSALGARVRVAACDVTDRDALAALLDGMRIGAVVHTAGAVDDGILPSLTAERLTGVLRPKVDAAVHLYDLVREAGVELFVLYSSAAGIMGGPGQANYAAANTFLDAFAHHVRSRGVPATSIAWGLWAEASRLSGSATRDRQPTALPGTRPLGTGEGLGLFDAAWAAGRGLVVASGLHFAGLADDARSGALPAVMRSLVPVPARRMAQDTPEVKDDLPHRLAAMSAEERETAVTGLVRERAGAVLGHTAPGGVAEDARLKDLGFDSLTALRLRTALVEATGLRLPAGVVFDFETPLDLARHLIEQLLAPAASPLDDNGRSQDEN</sequence>
<protein>
    <submittedName>
        <fullName evidence="6">Type I polyketide synthase</fullName>
    </submittedName>
</protein>
<dbReference type="RefSeq" id="WP_388242147.1">
    <property type="nucleotide sequence ID" value="NZ_JBHVZQ010000096.1"/>
</dbReference>
<dbReference type="InterPro" id="IPR049552">
    <property type="entry name" value="PKS_DH_N"/>
</dbReference>
<evidence type="ECO:0000256" key="4">
    <source>
        <dbReference type="ARBA" id="ARBA00023268"/>
    </source>
</evidence>
<feature type="non-terminal residue" evidence="6">
    <location>
        <position position="1"/>
    </location>
</feature>
<dbReference type="Pfam" id="PF22953">
    <property type="entry name" value="SpnB_Rossmann"/>
    <property type="match status" value="1"/>
</dbReference>
<dbReference type="SUPFAM" id="SSF47336">
    <property type="entry name" value="ACP-like"/>
    <property type="match status" value="1"/>
</dbReference>
<accession>A0ABW6QJ91</accession>
<gene>
    <name evidence="6" type="ORF">ACFVZC_38040</name>
</gene>
<dbReference type="InterPro" id="IPR020806">
    <property type="entry name" value="PKS_PP-bd"/>
</dbReference>
<keyword evidence="3" id="KW-0808">Transferase</keyword>
<evidence type="ECO:0000256" key="2">
    <source>
        <dbReference type="ARBA" id="ARBA00022553"/>
    </source>
</evidence>
<dbReference type="InterPro" id="IPR006162">
    <property type="entry name" value="Ppantetheine_attach_site"/>
</dbReference>
<dbReference type="SUPFAM" id="SSF51735">
    <property type="entry name" value="NAD(P)-binding Rossmann-fold domains"/>
    <property type="match status" value="2"/>
</dbReference>
<dbReference type="SMART" id="SM00823">
    <property type="entry name" value="PKS_PP"/>
    <property type="match status" value="1"/>
</dbReference>
<dbReference type="InterPro" id="IPR050091">
    <property type="entry name" value="PKS_NRPS_Biosynth_Enz"/>
</dbReference>
<dbReference type="InterPro" id="IPR055123">
    <property type="entry name" value="SpnB-like_Rossmann"/>
</dbReference>
<evidence type="ECO:0000313" key="7">
    <source>
        <dbReference type="Proteomes" id="UP001601627"/>
    </source>
</evidence>
<dbReference type="PANTHER" id="PTHR43775">
    <property type="entry name" value="FATTY ACID SYNTHASE"/>
    <property type="match status" value="1"/>
</dbReference>